<feature type="domain" description="N-acetyltransferase" evidence="1">
    <location>
        <begin position="10"/>
        <end position="176"/>
    </location>
</feature>
<protein>
    <submittedName>
        <fullName evidence="2">GCN5-related N-acetyltransferase</fullName>
    </submittedName>
</protein>
<dbReference type="AlphaFoldDB" id="D6MM01"/>
<keyword evidence="2" id="KW-0808">Transferase</keyword>
<sequence length="187" mass="21856">MFALRVDDEIELRLLEEHHAEEIFAVVDTNRAHLREWLAWVDEEVSANEAKDYIKMMRERFAAFTGVAMGIWHQDRLVGAMSFVNIDQQSRWAEIGYWLGAPSQGRGIITRSCRAIINYAFDDLKLNRIVIRCADGNHRSRAIPERLGFLQEGRLRQTIWLYDRFWDALIYGMLAGEWKAQKQKGQV</sequence>
<dbReference type="EMBL" id="GQ244498">
    <property type="protein sequence ID" value="ACS83741.1"/>
    <property type="molecule type" value="Genomic_DNA"/>
</dbReference>
<accession>D6MM01</accession>
<dbReference type="Pfam" id="PF13302">
    <property type="entry name" value="Acetyltransf_3"/>
    <property type="match status" value="1"/>
</dbReference>
<reference evidence="2" key="1">
    <citation type="journal article" date="2010" name="Appl. Environ. Microbiol.">
        <title>Metagenomics Reveals Antibiotic Resistance Genes Encoding Predicted Bifunctional Proteins in Apple Orchard Soil.</title>
        <authorList>
            <person name="Donato J.J."/>
            <person name="Moe L.A."/>
            <person name="Converse B.J."/>
            <person name="Smart K.D."/>
            <person name="Berklein F.C."/>
            <person name="McManus P.S."/>
            <person name="Handelsman J."/>
        </authorList>
    </citation>
    <scope>NUCLEOTIDE SEQUENCE</scope>
</reference>
<dbReference type="InterPro" id="IPR000182">
    <property type="entry name" value="GNAT_dom"/>
</dbReference>
<dbReference type="PROSITE" id="PS51186">
    <property type="entry name" value="GNAT"/>
    <property type="match status" value="1"/>
</dbReference>
<gene>
    <name evidence="2" type="ORF">WISOIL_0052</name>
</gene>
<evidence type="ECO:0000259" key="1">
    <source>
        <dbReference type="PROSITE" id="PS51186"/>
    </source>
</evidence>
<proteinExistence type="predicted"/>
<dbReference type="GO" id="GO:0008999">
    <property type="term" value="F:protein-N-terminal-alanine acetyltransferase activity"/>
    <property type="evidence" value="ECO:0007669"/>
    <property type="project" value="TreeGrafter"/>
</dbReference>
<dbReference type="InterPro" id="IPR016181">
    <property type="entry name" value="Acyl_CoA_acyltransferase"/>
</dbReference>
<dbReference type="PANTHER" id="PTHR43441:SF12">
    <property type="entry name" value="RIBOSOMAL N-ACETYLTRANSFERASE YDAF-RELATED"/>
    <property type="match status" value="1"/>
</dbReference>
<dbReference type="PANTHER" id="PTHR43441">
    <property type="entry name" value="RIBOSOMAL-PROTEIN-SERINE ACETYLTRANSFERASE"/>
    <property type="match status" value="1"/>
</dbReference>
<dbReference type="GO" id="GO:0005737">
    <property type="term" value="C:cytoplasm"/>
    <property type="evidence" value="ECO:0007669"/>
    <property type="project" value="TreeGrafter"/>
</dbReference>
<dbReference type="GO" id="GO:1990189">
    <property type="term" value="F:protein N-terminal-serine acetyltransferase activity"/>
    <property type="evidence" value="ECO:0007669"/>
    <property type="project" value="TreeGrafter"/>
</dbReference>
<name>D6MM01_9BACT</name>
<dbReference type="Gene3D" id="3.40.630.30">
    <property type="match status" value="1"/>
</dbReference>
<evidence type="ECO:0000313" key="2">
    <source>
        <dbReference type="EMBL" id="ACS83741.1"/>
    </source>
</evidence>
<dbReference type="SUPFAM" id="SSF55729">
    <property type="entry name" value="Acyl-CoA N-acyltransferases (Nat)"/>
    <property type="match status" value="1"/>
</dbReference>
<organism evidence="2">
    <name type="scientific">uncultured bacterium AOKan6</name>
    <dbReference type="NCBI Taxonomy" id="654980"/>
    <lineage>
        <taxon>Bacteria</taxon>
        <taxon>environmental samples</taxon>
    </lineage>
</organism>
<dbReference type="InterPro" id="IPR051908">
    <property type="entry name" value="Ribosomal_N-acetyltransferase"/>
</dbReference>